<dbReference type="EMBL" id="JANRMI010000002">
    <property type="protein sequence ID" value="MDG0816610.1"/>
    <property type="molecule type" value="Genomic_DNA"/>
</dbReference>
<gene>
    <name evidence="6" type="ORF">NWE73_09560</name>
</gene>
<dbReference type="PANTHER" id="PTHR14226">
    <property type="entry name" value="NEUROPATHY TARGET ESTERASE/SWISS CHEESE D.MELANOGASTER"/>
    <property type="match status" value="1"/>
</dbReference>
<comment type="caution">
    <text evidence="4">Lacks conserved residue(s) required for the propagation of feature annotation.</text>
</comment>
<sequence>MSARTPISSLMLSGGGARAAYQAGVLSAIGEICTELRIAHPFHIYTGVSAGALNACLLTSQEGTFSEGCKKLIDLWSTIKSEDVYISNPWSLTYEGLHWIADLSLGGMKKATPGKSLINTAPLKEMIEKNCAFENIHKKIKQGDILGVGVTALDYFNASSVTFMQAHTQLPSWERVRRRSEAVEINADHLMASAAIPLIFPPINIDNKYYGDGSIRNLSPCAPAIYMGADKILAIGVRCHQDVCFTQKAESTLEPPNTARILSVMLNAVMIDGIELDIERIERINKGMQNILESEREKLSIRPIQTLWISPSRDLSTIAANRSTDLPRMIRYLLRGLGSLEEAGEITSFLLFDTTFCKKLIELGFNDGMRQKDKIKKFLTD</sequence>
<evidence type="ECO:0000256" key="4">
    <source>
        <dbReference type="PROSITE-ProRule" id="PRU01161"/>
    </source>
</evidence>
<accession>A0ABT6DID8</accession>
<feature type="active site" description="Nucleophile" evidence="4">
    <location>
        <position position="49"/>
    </location>
</feature>
<organism evidence="6 7">
    <name type="scientific">Bdellovibrio svalbardensis</name>
    <dbReference type="NCBI Taxonomy" id="2972972"/>
    <lineage>
        <taxon>Bacteria</taxon>
        <taxon>Pseudomonadati</taxon>
        <taxon>Bdellovibrionota</taxon>
        <taxon>Bdellovibrionia</taxon>
        <taxon>Bdellovibrionales</taxon>
        <taxon>Pseudobdellovibrionaceae</taxon>
        <taxon>Bdellovibrio</taxon>
    </lineage>
</organism>
<dbReference type="PANTHER" id="PTHR14226:SF57">
    <property type="entry name" value="BLR7027 PROTEIN"/>
    <property type="match status" value="1"/>
</dbReference>
<comment type="caution">
    <text evidence="6">The sequence shown here is derived from an EMBL/GenBank/DDBJ whole genome shotgun (WGS) entry which is preliminary data.</text>
</comment>
<evidence type="ECO:0000256" key="3">
    <source>
        <dbReference type="ARBA" id="ARBA00023098"/>
    </source>
</evidence>
<evidence type="ECO:0000259" key="5">
    <source>
        <dbReference type="PROSITE" id="PS51635"/>
    </source>
</evidence>
<keyword evidence="3 4" id="KW-0443">Lipid metabolism</keyword>
<evidence type="ECO:0000313" key="7">
    <source>
        <dbReference type="Proteomes" id="UP001152321"/>
    </source>
</evidence>
<dbReference type="PROSITE" id="PS51635">
    <property type="entry name" value="PNPLA"/>
    <property type="match status" value="1"/>
</dbReference>
<feature type="active site" description="Proton acceptor" evidence="4">
    <location>
        <position position="212"/>
    </location>
</feature>
<feature type="short sequence motif" description="GXSXG" evidence="4">
    <location>
        <begin position="47"/>
        <end position="51"/>
    </location>
</feature>
<reference evidence="6" key="1">
    <citation type="submission" date="2022-08" db="EMBL/GenBank/DDBJ databases">
        <title>Novel Bdellovibrio Species Isolated from Svalbard: Designation Bdellovibrio svalbardensis.</title>
        <authorList>
            <person name="Mitchell R.J."/>
            <person name="Choi S.Y."/>
        </authorList>
    </citation>
    <scope>NUCLEOTIDE SEQUENCE</scope>
    <source>
        <strain evidence="6">PAP01</strain>
    </source>
</reference>
<keyword evidence="2 4" id="KW-0442">Lipid degradation</keyword>
<dbReference type="InterPro" id="IPR016035">
    <property type="entry name" value="Acyl_Trfase/lysoPLipase"/>
</dbReference>
<dbReference type="Proteomes" id="UP001152321">
    <property type="component" value="Unassembled WGS sequence"/>
</dbReference>
<keyword evidence="1 4" id="KW-0378">Hydrolase</keyword>
<protein>
    <submittedName>
        <fullName evidence="6">Patatin-like phospholipase family protein</fullName>
    </submittedName>
</protein>
<dbReference type="InterPro" id="IPR002641">
    <property type="entry name" value="PNPLA_dom"/>
</dbReference>
<dbReference type="Pfam" id="PF01734">
    <property type="entry name" value="Patatin"/>
    <property type="match status" value="1"/>
</dbReference>
<keyword evidence="7" id="KW-1185">Reference proteome</keyword>
<evidence type="ECO:0000256" key="2">
    <source>
        <dbReference type="ARBA" id="ARBA00022963"/>
    </source>
</evidence>
<evidence type="ECO:0000313" key="6">
    <source>
        <dbReference type="EMBL" id="MDG0816610.1"/>
    </source>
</evidence>
<dbReference type="Gene3D" id="3.40.1090.10">
    <property type="entry name" value="Cytosolic phospholipase A2 catalytic domain"/>
    <property type="match status" value="1"/>
</dbReference>
<feature type="domain" description="PNPLA" evidence="5">
    <location>
        <begin position="10"/>
        <end position="225"/>
    </location>
</feature>
<proteinExistence type="predicted"/>
<dbReference type="SUPFAM" id="SSF52151">
    <property type="entry name" value="FabD/lysophospholipase-like"/>
    <property type="match status" value="1"/>
</dbReference>
<dbReference type="InterPro" id="IPR050301">
    <property type="entry name" value="NTE"/>
</dbReference>
<dbReference type="RefSeq" id="WP_277578087.1">
    <property type="nucleotide sequence ID" value="NZ_JANRMI010000002.1"/>
</dbReference>
<name>A0ABT6DID8_9BACT</name>
<evidence type="ECO:0000256" key="1">
    <source>
        <dbReference type="ARBA" id="ARBA00022801"/>
    </source>
</evidence>